<dbReference type="EMBL" id="LK933541">
    <property type="protein sequence ID" value="CDT82575.1"/>
    <property type="molecule type" value="Genomic_DNA"/>
</dbReference>
<sequence length="40" mass="4525">MKTGEIAVFGGVFTYHIVNLKHKSVIFGHKSDINLYIPYS</sequence>
<evidence type="ECO:0000313" key="1">
    <source>
        <dbReference type="EMBL" id="CDS84840.1"/>
    </source>
</evidence>
<evidence type="ECO:0000313" key="3">
    <source>
        <dbReference type="EMBL" id="CDT82575.1"/>
    </source>
</evidence>
<protein>
    <submittedName>
        <fullName evidence="1">Uncharacterized protein</fullName>
    </submittedName>
</protein>
<gene>
    <name evidence="3" type="ORF">BN1095_960016</name>
    <name evidence="1" type="ORF">BN1096_470013</name>
    <name evidence="2" type="ORF">BN1097_450013</name>
</gene>
<evidence type="ECO:0000313" key="2">
    <source>
        <dbReference type="EMBL" id="CDS85281.1"/>
    </source>
</evidence>
<dbReference type="EMBL" id="LK932499">
    <property type="protein sequence ID" value="CDS84840.1"/>
    <property type="molecule type" value="Genomic_DNA"/>
</dbReference>
<name>A0A069A8Q4_CLODI</name>
<accession>A0A069A8Q4</accession>
<organism evidence="1">
    <name type="scientific">Clostridioides difficile</name>
    <name type="common">Peptoclostridium difficile</name>
    <dbReference type="NCBI Taxonomy" id="1496"/>
    <lineage>
        <taxon>Bacteria</taxon>
        <taxon>Bacillati</taxon>
        <taxon>Bacillota</taxon>
        <taxon>Clostridia</taxon>
        <taxon>Peptostreptococcales</taxon>
        <taxon>Peptostreptococcaceae</taxon>
        <taxon>Clostridioides</taxon>
    </lineage>
</organism>
<reference evidence="1" key="1">
    <citation type="submission" date="2014-07" db="EMBL/GenBank/DDBJ databases">
        <authorList>
            <person name="Monot Marc"/>
        </authorList>
    </citation>
    <scope>NUCLEOTIDE SEQUENCE</scope>
    <source>
        <strain evidence="3">7032989</strain>
        <strain evidence="2">7032994</strain>
    </source>
</reference>
<dbReference type="EMBL" id="LK932382">
    <property type="protein sequence ID" value="CDS85281.1"/>
    <property type="molecule type" value="Genomic_DNA"/>
</dbReference>
<dbReference type="AlphaFoldDB" id="A0A069A8Q4"/>
<proteinExistence type="predicted"/>